<protein>
    <submittedName>
        <fullName evidence="2">Leucyl aminopeptidase</fullName>
    </submittedName>
</protein>
<keyword evidence="1" id="KW-0479">Metal-binding</keyword>
<evidence type="ECO:0000313" key="3">
    <source>
        <dbReference type="Proteomes" id="UP000269499"/>
    </source>
</evidence>
<dbReference type="PANTHER" id="PTHR34448">
    <property type="entry name" value="AMINOPEPTIDASE"/>
    <property type="match status" value="1"/>
</dbReference>
<proteinExistence type="predicted"/>
<evidence type="ECO:0000256" key="1">
    <source>
        <dbReference type="ARBA" id="ARBA00022723"/>
    </source>
</evidence>
<dbReference type="EMBL" id="QMRA01000025">
    <property type="protein sequence ID" value="RLE54417.1"/>
    <property type="molecule type" value="Genomic_DNA"/>
</dbReference>
<dbReference type="InterPro" id="IPR052170">
    <property type="entry name" value="M29_Exopeptidase"/>
</dbReference>
<dbReference type="GO" id="GO:0004177">
    <property type="term" value="F:aminopeptidase activity"/>
    <property type="evidence" value="ECO:0007669"/>
    <property type="project" value="UniProtKB-KW"/>
</dbReference>
<dbReference type="PANTHER" id="PTHR34448:SF1">
    <property type="entry name" value="BLL6088 PROTEIN"/>
    <property type="match status" value="1"/>
</dbReference>
<dbReference type="Pfam" id="PF26233">
    <property type="entry name" value="NicX"/>
    <property type="match status" value="1"/>
</dbReference>
<dbReference type="SUPFAM" id="SSF144052">
    <property type="entry name" value="Thermophilic metalloprotease-like"/>
    <property type="match status" value="1"/>
</dbReference>
<evidence type="ECO:0000313" key="2">
    <source>
        <dbReference type="EMBL" id="RLE54417.1"/>
    </source>
</evidence>
<dbReference type="Proteomes" id="UP000269499">
    <property type="component" value="Unassembled WGS sequence"/>
</dbReference>
<accession>A0A497F4V8</accession>
<keyword evidence="2" id="KW-0378">Hydrolase</keyword>
<keyword evidence="2" id="KW-0031">Aminopeptidase</keyword>
<gene>
    <name evidence="2" type="ORF">DRJ26_01895</name>
</gene>
<name>A0A497F4V8_9CREN</name>
<dbReference type="GO" id="GO:0006508">
    <property type="term" value="P:proteolysis"/>
    <property type="evidence" value="ECO:0007669"/>
    <property type="project" value="InterPro"/>
</dbReference>
<keyword evidence="2" id="KW-0645">Protease</keyword>
<sequence>MADKVEKSAKLIIEKLLSVKSGENVLIIADDSSEMEMVNALFKVAFNVGGNPVIAIIPSKWPSHTTLPKTVHGALNHAQVVIGITKSTGAPSYDAVVAKLLRDKRIRYMSMVLRPLENWISGAALADYEKVYSTALKLAEVFEGRKEIKVTTELGTDISASIEGSRVIIEAGFATKPGESAAFSDGEVSFTPVEGTANGVVVVDGPIALIGKPSEPIKLIVENGVVTEVIGGGEADKLKEMISKVKNLNNFAEFGFGVNPEARLNGFWQEEKKALGTMHIALGDNIYYGGNVKCEIHMDMVVYKPTVSVDGVVIIEKGELKI</sequence>
<reference evidence="2 3" key="1">
    <citation type="submission" date="2018-06" db="EMBL/GenBank/DDBJ databases">
        <title>Extensive metabolic versatility and redundancy in microbially diverse, dynamic hydrothermal sediments.</title>
        <authorList>
            <person name="Dombrowski N."/>
            <person name="Teske A."/>
            <person name="Baker B.J."/>
        </authorList>
    </citation>
    <scope>NUCLEOTIDE SEQUENCE [LARGE SCALE GENOMIC DNA]</scope>
    <source>
        <strain evidence="2">B20_G2</strain>
    </source>
</reference>
<organism evidence="2 3">
    <name type="scientific">Thermoproteota archaeon</name>
    <dbReference type="NCBI Taxonomy" id="2056631"/>
    <lineage>
        <taxon>Archaea</taxon>
        <taxon>Thermoproteota</taxon>
    </lineage>
</organism>
<dbReference type="AlphaFoldDB" id="A0A497F4V8"/>
<comment type="caution">
    <text evidence="2">The sequence shown here is derived from an EMBL/GenBank/DDBJ whole genome shotgun (WGS) entry which is preliminary data.</text>
</comment>
<dbReference type="GO" id="GO:0046872">
    <property type="term" value="F:metal ion binding"/>
    <property type="evidence" value="ECO:0007669"/>
    <property type="project" value="UniProtKB-KW"/>
</dbReference>
<dbReference type="InterPro" id="IPR058739">
    <property type="entry name" value="NicX"/>
</dbReference>